<dbReference type="AlphaFoldDB" id="A0A9D1TUL5"/>
<dbReference type="PANTHER" id="PTHR10953">
    <property type="entry name" value="UBIQUITIN-ACTIVATING ENZYME E1"/>
    <property type="match status" value="1"/>
</dbReference>
<evidence type="ECO:0000313" key="4">
    <source>
        <dbReference type="Proteomes" id="UP000823934"/>
    </source>
</evidence>
<organism evidence="3 4">
    <name type="scientific">Candidatus Ignatzschineria merdigallinarum</name>
    <dbReference type="NCBI Taxonomy" id="2838621"/>
    <lineage>
        <taxon>Bacteria</taxon>
        <taxon>Pseudomonadati</taxon>
        <taxon>Pseudomonadota</taxon>
        <taxon>Gammaproteobacteria</taxon>
        <taxon>Cardiobacteriales</taxon>
        <taxon>Ignatzschineriaceae</taxon>
        <taxon>Ignatzschineria</taxon>
    </lineage>
</organism>
<dbReference type="InterPro" id="IPR045886">
    <property type="entry name" value="ThiF/MoeB/HesA"/>
</dbReference>
<protein>
    <submittedName>
        <fullName evidence="3">HesA/MoeB/ThiF family protein</fullName>
    </submittedName>
</protein>
<gene>
    <name evidence="3" type="ORF">H9889_08470</name>
</gene>
<comment type="similarity">
    <text evidence="1">Belongs to the HesA/MoeB/ThiF family.</text>
</comment>
<dbReference type="InterPro" id="IPR000594">
    <property type="entry name" value="ThiF_NAD_FAD-bd"/>
</dbReference>
<evidence type="ECO:0000313" key="3">
    <source>
        <dbReference type="EMBL" id="HIW07338.1"/>
    </source>
</evidence>
<dbReference type="SUPFAM" id="SSF69572">
    <property type="entry name" value="Activating enzymes of the ubiquitin-like proteins"/>
    <property type="match status" value="1"/>
</dbReference>
<accession>A0A9D1TUL5</accession>
<dbReference type="PANTHER" id="PTHR10953:SF102">
    <property type="entry name" value="ADENYLYLTRANSFERASE AND SULFURTRANSFERASE MOCS3"/>
    <property type="match status" value="1"/>
</dbReference>
<dbReference type="GO" id="GO:0008146">
    <property type="term" value="F:sulfotransferase activity"/>
    <property type="evidence" value="ECO:0007669"/>
    <property type="project" value="TreeGrafter"/>
</dbReference>
<dbReference type="Proteomes" id="UP000823934">
    <property type="component" value="Unassembled WGS sequence"/>
</dbReference>
<dbReference type="NCBIfam" id="NF004281">
    <property type="entry name" value="PRK05690.1"/>
    <property type="match status" value="1"/>
</dbReference>
<dbReference type="Pfam" id="PF00899">
    <property type="entry name" value="ThiF"/>
    <property type="match status" value="1"/>
</dbReference>
<dbReference type="FunFam" id="3.40.50.720:FF:000080">
    <property type="entry name" value="Thiazole biosynthesis adenylyltransferase ThiF"/>
    <property type="match status" value="1"/>
</dbReference>
<dbReference type="InterPro" id="IPR035985">
    <property type="entry name" value="Ubiquitin-activating_enz"/>
</dbReference>
<name>A0A9D1TUL5_9GAMM</name>
<reference evidence="3" key="1">
    <citation type="journal article" date="2021" name="PeerJ">
        <title>Extensive microbial diversity within the chicken gut microbiome revealed by metagenomics and culture.</title>
        <authorList>
            <person name="Gilroy R."/>
            <person name="Ravi A."/>
            <person name="Getino M."/>
            <person name="Pursley I."/>
            <person name="Horton D.L."/>
            <person name="Alikhan N.F."/>
            <person name="Baker D."/>
            <person name="Gharbi K."/>
            <person name="Hall N."/>
            <person name="Watson M."/>
            <person name="Adriaenssens E.M."/>
            <person name="Foster-Nyarko E."/>
            <person name="Jarju S."/>
            <person name="Secka A."/>
            <person name="Antonio M."/>
            <person name="Oren A."/>
            <person name="Chaudhuri R.R."/>
            <person name="La Ragione R."/>
            <person name="Hildebrand F."/>
            <person name="Pallen M.J."/>
        </authorList>
    </citation>
    <scope>NUCLEOTIDE SEQUENCE</scope>
    <source>
        <strain evidence="3">CHK160-9182</strain>
    </source>
</reference>
<feature type="domain" description="THIF-type NAD/FAD binding fold" evidence="2">
    <location>
        <begin position="17"/>
        <end position="251"/>
    </location>
</feature>
<evidence type="ECO:0000259" key="2">
    <source>
        <dbReference type="Pfam" id="PF00899"/>
    </source>
</evidence>
<dbReference type="GO" id="GO:0005829">
    <property type="term" value="C:cytosol"/>
    <property type="evidence" value="ECO:0007669"/>
    <property type="project" value="TreeGrafter"/>
</dbReference>
<dbReference type="GO" id="GO:0004792">
    <property type="term" value="F:thiosulfate-cyanide sulfurtransferase activity"/>
    <property type="evidence" value="ECO:0007669"/>
    <property type="project" value="TreeGrafter"/>
</dbReference>
<reference evidence="3" key="2">
    <citation type="submission" date="2021-04" db="EMBL/GenBank/DDBJ databases">
        <authorList>
            <person name="Gilroy R."/>
        </authorList>
    </citation>
    <scope>NUCLEOTIDE SEQUENCE</scope>
    <source>
        <strain evidence="3">CHK160-9182</strain>
    </source>
</reference>
<comment type="caution">
    <text evidence="3">The sequence shown here is derived from an EMBL/GenBank/DDBJ whole genome shotgun (WGS) entry which is preliminary data.</text>
</comment>
<dbReference type="EMBL" id="DXHP01000189">
    <property type="protein sequence ID" value="HIW07338.1"/>
    <property type="molecule type" value="Genomic_DNA"/>
</dbReference>
<sequence length="258" mass="28401">MIKIHDGSLTDAELLRYSRHIMLDQFDLEGQNKLNAAHVIVVGCGGLGMAALPLLAGAGIGKITLIDFDIVDITNLHRQTGYQMQDVGLSKVQQAAKHLQALNPNIILEIIEQKVTFSQLETIVAGASCVLDCSDNFSLRKDLNRACLKNQVPLVSGSAVRYEGQLTVFDFREGESACYECLFSGEQADDGNCALFGVFSPVVHIIGVSQAQEALKLILEIGDVATHRIYLYNALTFSWQNFGYRRNPHCQAHDESLY</sequence>
<proteinExistence type="inferred from homology"/>
<dbReference type="GO" id="GO:0008641">
    <property type="term" value="F:ubiquitin-like modifier activating enzyme activity"/>
    <property type="evidence" value="ECO:0007669"/>
    <property type="project" value="InterPro"/>
</dbReference>
<dbReference type="Gene3D" id="3.40.50.720">
    <property type="entry name" value="NAD(P)-binding Rossmann-like Domain"/>
    <property type="match status" value="1"/>
</dbReference>
<dbReference type="CDD" id="cd00757">
    <property type="entry name" value="ThiF_MoeB_HesA_family"/>
    <property type="match status" value="1"/>
</dbReference>
<dbReference type="GO" id="GO:0016779">
    <property type="term" value="F:nucleotidyltransferase activity"/>
    <property type="evidence" value="ECO:0007669"/>
    <property type="project" value="TreeGrafter"/>
</dbReference>
<evidence type="ECO:0000256" key="1">
    <source>
        <dbReference type="ARBA" id="ARBA00009919"/>
    </source>
</evidence>